<dbReference type="InterPro" id="IPR027417">
    <property type="entry name" value="P-loop_NTPase"/>
</dbReference>
<dbReference type="GO" id="GO:0016887">
    <property type="term" value="F:ATP hydrolysis activity"/>
    <property type="evidence" value="ECO:0007669"/>
    <property type="project" value="InterPro"/>
</dbReference>
<dbReference type="SUPFAM" id="SSF52540">
    <property type="entry name" value="P-loop containing nucleoside triphosphate hydrolases"/>
    <property type="match status" value="1"/>
</dbReference>
<dbReference type="Gene3D" id="2.70.50.60">
    <property type="entry name" value="abc- transporter (atp binding component) like domain"/>
    <property type="match status" value="1"/>
</dbReference>
<evidence type="ECO:0000313" key="6">
    <source>
        <dbReference type="EMBL" id="SBW10849.1"/>
    </source>
</evidence>
<dbReference type="InterPro" id="IPR015860">
    <property type="entry name" value="ABC_transpr_TagH-like"/>
</dbReference>
<reference evidence="6" key="1">
    <citation type="submission" date="2016-04" db="EMBL/GenBank/DDBJ databases">
        <authorList>
            <person name="Evans L.H."/>
            <person name="Alamgir A."/>
            <person name="Owens N."/>
            <person name="Weber N.D."/>
            <person name="Virtaneva K."/>
            <person name="Barbian K."/>
            <person name="Babar A."/>
            <person name="Rosenke K."/>
        </authorList>
    </citation>
    <scope>NUCLEOTIDE SEQUENCE</scope>
    <source>
        <strain evidence="6">86</strain>
    </source>
</reference>
<evidence type="ECO:0000256" key="3">
    <source>
        <dbReference type="ARBA" id="ARBA00022741"/>
    </source>
</evidence>
<sequence>MHDTEIAITVEGLGKRYYTPQRNKCKRNRVLSHLRNMGIVKGAQEEDYFWALRDVSFEVPRGQILGIMGKNGSGKSTLLKLLTGVTPPTTGRAVLKGRIGSLLEVGTGFHPDMSGRENVFMSGTLLGIPKAEIRAKFDELVAFAGIEEFIDMPVKRYSSGMYVRLAYAVASMLQSDILILDEVLAVGDSAFQDKARKNMKEIVSSGRTILFVSHNARLLSQICTKGIILDRGEVTHAGHIAEILPIYLRKILNIDDVSAGDCTEAYIGDMPRFEHAERNILKKIWLINGNGNPCSTFKTGAPFGVRIQYEGADMPFPAFELFIANEFGERVTTISSTHVKEPLLIPENGVIQCFVDDLRLGEGMYNLGLDIANCSGTAATYTSFDSVMALKFKVHLNGYVTGMGVTSTQGAVHKSRWEVIA</sequence>
<dbReference type="EMBL" id="FLUQ01000007">
    <property type="protein sequence ID" value="SBW10849.1"/>
    <property type="molecule type" value="Genomic_DNA"/>
</dbReference>
<keyword evidence="2" id="KW-0813">Transport</keyword>
<keyword evidence="4" id="KW-0067">ATP-binding</keyword>
<name>A0A212KGT2_9DELT</name>
<organism evidence="6">
    <name type="scientific">uncultured delta proteobacterium</name>
    <dbReference type="NCBI Taxonomy" id="34034"/>
    <lineage>
        <taxon>Bacteria</taxon>
        <taxon>Deltaproteobacteria</taxon>
        <taxon>environmental samples</taxon>
    </lineage>
</organism>
<feature type="domain" description="ABC transporter" evidence="5">
    <location>
        <begin position="34"/>
        <end position="256"/>
    </location>
</feature>
<accession>A0A212KGT2</accession>
<keyword evidence="3" id="KW-0547">Nucleotide-binding</keyword>
<dbReference type="PROSITE" id="PS50893">
    <property type="entry name" value="ABC_TRANSPORTER_2"/>
    <property type="match status" value="1"/>
</dbReference>
<dbReference type="PANTHER" id="PTHR46743">
    <property type="entry name" value="TEICHOIC ACIDS EXPORT ATP-BINDING PROTEIN TAGH"/>
    <property type="match status" value="1"/>
</dbReference>
<proteinExistence type="inferred from homology"/>
<dbReference type="InterPro" id="IPR003593">
    <property type="entry name" value="AAA+_ATPase"/>
</dbReference>
<dbReference type="InterPro" id="IPR029439">
    <property type="entry name" value="Wzt_C"/>
</dbReference>
<dbReference type="Pfam" id="PF14524">
    <property type="entry name" value="Wzt_C"/>
    <property type="match status" value="1"/>
</dbReference>
<dbReference type="CDD" id="cd10147">
    <property type="entry name" value="Wzt_C-like"/>
    <property type="match status" value="1"/>
</dbReference>
<dbReference type="Gene3D" id="3.40.50.300">
    <property type="entry name" value="P-loop containing nucleotide triphosphate hydrolases"/>
    <property type="match status" value="1"/>
</dbReference>
<comment type="similarity">
    <text evidence="1">Belongs to the ABC transporter superfamily.</text>
</comment>
<dbReference type="AlphaFoldDB" id="A0A212KGT2"/>
<evidence type="ECO:0000256" key="2">
    <source>
        <dbReference type="ARBA" id="ARBA00022448"/>
    </source>
</evidence>
<evidence type="ECO:0000256" key="1">
    <source>
        <dbReference type="ARBA" id="ARBA00005417"/>
    </source>
</evidence>
<protein>
    <submittedName>
        <fullName evidence="6">ABC transporter</fullName>
    </submittedName>
</protein>
<gene>
    <name evidence="6" type="ORF">KL86DPRO_70063</name>
</gene>
<evidence type="ECO:0000259" key="5">
    <source>
        <dbReference type="PROSITE" id="PS50893"/>
    </source>
</evidence>
<dbReference type="GO" id="GO:0016020">
    <property type="term" value="C:membrane"/>
    <property type="evidence" value="ECO:0007669"/>
    <property type="project" value="InterPro"/>
</dbReference>
<dbReference type="GO" id="GO:0005524">
    <property type="term" value="F:ATP binding"/>
    <property type="evidence" value="ECO:0007669"/>
    <property type="project" value="UniProtKB-KW"/>
</dbReference>
<dbReference type="Pfam" id="PF00005">
    <property type="entry name" value="ABC_tran"/>
    <property type="match status" value="1"/>
</dbReference>
<dbReference type="CDD" id="cd03220">
    <property type="entry name" value="ABC_KpsT_Wzt"/>
    <property type="match status" value="1"/>
</dbReference>
<dbReference type="GO" id="GO:0140359">
    <property type="term" value="F:ABC-type transporter activity"/>
    <property type="evidence" value="ECO:0007669"/>
    <property type="project" value="InterPro"/>
</dbReference>
<dbReference type="SMART" id="SM00382">
    <property type="entry name" value="AAA"/>
    <property type="match status" value="1"/>
</dbReference>
<dbReference type="InterPro" id="IPR050683">
    <property type="entry name" value="Bact_Polysacc_Export_ATP-bd"/>
</dbReference>
<dbReference type="InterPro" id="IPR003439">
    <property type="entry name" value="ABC_transporter-like_ATP-bd"/>
</dbReference>
<evidence type="ECO:0000256" key="4">
    <source>
        <dbReference type="ARBA" id="ARBA00022840"/>
    </source>
</evidence>
<dbReference type="PANTHER" id="PTHR46743:SF2">
    <property type="entry name" value="TEICHOIC ACIDS EXPORT ATP-BINDING PROTEIN TAGH"/>
    <property type="match status" value="1"/>
</dbReference>